<dbReference type="GO" id="GO:0016829">
    <property type="term" value="F:lyase activity"/>
    <property type="evidence" value="ECO:0007669"/>
    <property type="project" value="UniProtKB-KW"/>
</dbReference>
<dbReference type="AlphaFoldDB" id="A0A1C4YB57"/>
<organism evidence="5 6">
    <name type="scientific">Micromonospora saelicesensis</name>
    <dbReference type="NCBI Taxonomy" id="285676"/>
    <lineage>
        <taxon>Bacteria</taxon>
        <taxon>Bacillati</taxon>
        <taxon>Actinomycetota</taxon>
        <taxon>Actinomycetes</taxon>
        <taxon>Micromonosporales</taxon>
        <taxon>Micromonosporaceae</taxon>
        <taxon>Micromonospora</taxon>
    </lineage>
</organism>
<evidence type="ECO:0000256" key="1">
    <source>
        <dbReference type="ARBA" id="ARBA00009798"/>
    </source>
</evidence>
<dbReference type="InterPro" id="IPR007214">
    <property type="entry name" value="YbaK/aa-tRNA-synth-assoc-dom"/>
</dbReference>
<evidence type="ECO:0000259" key="4">
    <source>
        <dbReference type="Pfam" id="PF04073"/>
    </source>
</evidence>
<dbReference type="GO" id="GO:0002161">
    <property type="term" value="F:aminoacyl-tRNA deacylase activity"/>
    <property type="evidence" value="ECO:0007669"/>
    <property type="project" value="InterPro"/>
</dbReference>
<dbReference type="SUPFAM" id="SSF55826">
    <property type="entry name" value="YbaK/ProRS associated domain"/>
    <property type="match status" value="1"/>
</dbReference>
<proteinExistence type="inferred from homology"/>
<evidence type="ECO:0000256" key="3">
    <source>
        <dbReference type="ARBA" id="ARBA00023239"/>
    </source>
</evidence>
<dbReference type="STRING" id="285676.GA0070561_3992"/>
<feature type="domain" description="YbaK/aminoacyl-tRNA synthetase-associated" evidence="4">
    <location>
        <begin position="74"/>
        <end position="184"/>
    </location>
</feature>
<dbReference type="Proteomes" id="UP000198864">
    <property type="component" value="Unassembled WGS sequence"/>
</dbReference>
<evidence type="ECO:0000256" key="2">
    <source>
        <dbReference type="ARBA" id="ARBA00022917"/>
    </source>
</evidence>
<dbReference type="EMBL" id="FMCR01000004">
    <property type="protein sequence ID" value="SCF17948.1"/>
    <property type="molecule type" value="Genomic_DNA"/>
</dbReference>
<dbReference type="CDD" id="cd00002">
    <property type="entry name" value="YbaK_deacylase"/>
    <property type="match status" value="1"/>
</dbReference>
<evidence type="ECO:0000313" key="6">
    <source>
        <dbReference type="Proteomes" id="UP000198864"/>
    </source>
</evidence>
<gene>
    <name evidence="5" type="ORF">GA0070561_3992</name>
</gene>
<reference evidence="5 6" key="1">
    <citation type="submission" date="2016-06" db="EMBL/GenBank/DDBJ databases">
        <authorList>
            <person name="Kjaerup R.B."/>
            <person name="Dalgaard T.S."/>
            <person name="Juul-Madsen H.R."/>
        </authorList>
    </citation>
    <scope>NUCLEOTIDE SEQUENCE [LARGE SCALE GENOMIC DNA]</scope>
    <source>
        <strain evidence="5 6">DSM 44871</strain>
    </source>
</reference>
<dbReference type="InterPro" id="IPR004369">
    <property type="entry name" value="Prolyl-tRNA_editing_YbaK/EbsC"/>
</dbReference>
<dbReference type="InterPro" id="IPR036754">
    <property type="entry name" value="YbaK/aa-tRNA-synt-asso_dom_sf"/>
</dbReference>
<evidence type="ECO:0000313" key="5">
    <source>
        <dbReference type="EMBL" id="SCF17948.1"/>
    </source>
</evidence>
<dbReference type="PANTHER" id="PTHR30411">
    <property type="entry name" value="CYTOPLASMIC PROTEIN"/>
    <property type="match status" value="1"/>
</dbReference>
<comment type="similarity">
    <text evidence="1">Belongs to the prolyl-tRNA editing family. YbaK/EbsC subfamily.</text>
</comment>
<dbReference type="NCBIfam" id="TIGR00011">
    <property type="entry name" value="YbaK_EbsC"/>
    <property type="match status" value="1"/>
</dbReference>
<dbReference type="Gene3D" id="3.90.960.10">
    <property type="entry name" value="YbaK/aminoacyl-tRNA synthetase-associated domain"/>
    <property type="match status" value="1"/>
</dbReference>
<accession>A0A1C4YB57</accession>
<keyword evidence="3" id="KW-0456">Lyase</keyword>
<name>A0A1C4YB57_9ACTN</name>
<dbReference type="PANTHER" id="PTHR30411:SF0">
    <property type="entry name" value="CYS-TRNA(PRO)_CYS-TRNA(CYS) DEACYLASE YBAK"/>
    <property type="match status" value="1"/>
</dbReference>
<sequence length="196" mass="20328">MLYPDETATPPVVVRARRRPASSYETGPSAISTSLVAVAGQGTPATALLVKRGIAHRTHPYRVAPDAPNYGALVAVALDVAPERVFKSLVTAVDGALTVAVVPVTGELDLKALAAAVGGKRAVLADRAVAERATGYVRGGISPLGQRRRLPTVLDESALDLPTIYVSAGRRGLQLELAAADLVALTDARTAPLQTH</sequence>
<keyword evidence="2" id="KW-0648">Protein biosynthesis</keyword>
<protein>
    <submittedName>
        <fullName evidence="5">Cys-tRNA(Pro)/Cys-tRNA(Cys) deacylase</fullName>
    </submittedName>
</protein>
<dbReference type="Pfam" id="PF04073">
    <property type="entry name" value="tRNA_edit"/>
    <property type="match status" value="1"/>
</dbReference>
<dbReference type="GO" id="GO:0006412">
    <property type="term" value="P:translation"/>
    <property type="evidence" value="ECO:0007669"/>
    <property type="project" value="UniProtKB-KW"/>
</dbReference>